<protein>
    <submittedName>
        <fullName evidence="3">Aminoglycoside phosphotransferase (APT) family kinase protein</fullName>
    </submittedName>
</protein>
<organism evidence="3 4">
    <name type="scientific">Actinopolymorpha rutila</name>
    <dbReference type="NCBI Taxonomy" id="446787"/>
    <lineage>
        <taxon>Bacteria</taxon>
        <taxon>Bacillati</taxon>
        <taxon>Actinomycetota</taxon>
        <taxon>Actinomycetes</taxon>
        <taxon>Propionibacteriales</taxon>
        <taxon>Actinopolymorphaceae</taxon>
        <taxon>Actinopolymorpha</taxon>
    </lineage>
</organism>
<dbReference type="InterPro" id="IPR051678">
    <property type="entry name" value="AGP_Transferase"/>
</dbReference>
<name>A0A852ZN79_9ACTN</name>
<keyword evidence="3" id="KW-0808">Transferase</keyword>
<accession>A0A852ZN79</accession>
<reference evidence="3 4" key="1">
    <citation type="submission" date="2020-07" db="EMBL/GenBank/DDBJ databases">
        <title>Sequencing the genomes of 1000 actinobacteria strains.</title>
        <authorList>
            <person name="Klenk H.-P."/>
        </authorList>
    </citation>
    <scope>NUCLEOTIDE SEQUENCE [LARGE SCALE GENOMIC DNA]</scope>
    <source>
        <strain evidence="3 4">DSM 18448</strain>
    </source>
</reference>
<gene>
    <name evidence="3" type="ORF">F4554_002544</name>
</gene>
<dbReference type="GO" id="GO:0016301">
    <property type="term" value="F:kinase activity"/>
    <property type="evidence" value="ECO:0007669"/>
    <property type="project" value="UniProtKB-KW"/>
</dbReference>
<dbReference type="InterPro" id="IPR011009">
    <property type="entry name" value="Kinase-like_dom_sf"/>
</dbReference>
<feature type="region of interest" description="Disordered" evidence="1">
    <location>
        <begin position="1"/>
        <end position="25"/>
    </location>
</feature>
<dbReference type="PANTHER" id="PTHR21310">
    <property type="entry name" value="AMINOGLYCOSIDE PHOSPHOTRANSFERASE-RELATED-RELATED"/>
    <property type="match status" value="1"/>
</dbReference>
<dbReference type="Proteomes" id="UP000579605">
    <property type="component" value="Unassembled WGS sequence"/>
</dbReference>
<feature type="region of interest" description="Disordered" evidence="1">
    <location>
        <begin position="327"/>
        <end position="347"/>
    </location>
</feature>
<dbReference type="AlphaFoldDB" id="A0A852ZN79"/>
<dbReference type="SUPFAM" id="SSF56112">
    <property type="entry name" value="Protein kinase-like (PK-like)"/>
    <property type="match status" value="1"/>
</dbReference>
<evidence type="ECO:0000256" key="1">
    <source>
        <dbReference type="SAM" id="MobiDB-lite"/>
    </source>
</evidence>
<keyword evidence="4" id="KW-1185">Reference proteome</keyword>
<evidence type="ECO:0000259" key="2">
    <source>
        <dbReference type="Pfam" id="PF01636"/>
    </source>
</evidence>
<dbReference type="Pfam" id="PF01636">
    <property type="entry name" value="APH"/>
    <property type="match status" value="1"/>
</dbReference>
<proteinExistence type="predicted"/>
<sequence length="347" mass="36885">MPPTPGDVLGDDSGDDFGAGAGDAAGHPVTTAARQLLGAEARPLSGGYSGETFLVGAPGEEAVLRLYLREPGRAGIDAALLALVRDLVPVPRVLDLRTRATPDQPAFLLVERLPGEPLDRWLPDASPRLRKAAGAGVGRVLARLSGMPFPRAGEFVDAGLRVRPWTGAAGGLEEWVNAHRESGALAGWSFADLAGLREVARQGQDLLDEVRRTCLCHSDFNPKNLLVDPETGAVTGLVDWEYAHAGSPYADLGNLLRFETDEVFATAVVDALRAYGPPLHPEFRRIAQAVDLFALVDLAGRTEQHEVTRAATDLLLRCARARNLSGGRPDWGRPVPGPGDDTAASRP</sequence>
<feature type="domain" description="Aminoglycoside phosphotransferase" evidence="2">
    <location>
        <begin position="41"/>
        <end position="282"/>
    </location>
</feature>
<comment type="caution">
    <text evidence="3">The sequence shown here is derived from an EMBL/GenBank/DDBJ whole genome shotgun (WGS) entry which is preliminary data.</text>
</comment>
<keyword evidence="3" id="KW-0418">Kinase</keyword>
<evidence type="ECO:0000313" key="4">
    <source>
        <dbReference type="Proteomes" id="UP000579605"/>
    </source>
</evidence>
<evidence type="ECO:0000313" key="3">
    <source>
        <dbReference type="EMBL" id="NYH89906.1"/>
    </source>
</evidence>
<dbReference type="Gene3D" id="3.90.1200.10">
    <property type="match status" value="1"/>
</dbReference>
<dbReference type="InterPro" id="IPR002575">
    <property type="entry name" value="Aminoglycoside_PTrfase"/>
</dbReference>
<dbReference type="PANTHER" id="PTHR21310:SF15">
    <property type="entry name" value="AMINOGLYCOSIDE PHOSPHOTRANSFERASE DOMAIN-CONTAINING PROTEIN"/>
    <property type="match status" value="1"/>
</dbReference>
<dbReference type="RefSeq" id="WP_179787553.1">
    <property type="nucleotide sequence ID" value="NZ_BAAARR010000010.1"/>
</dbReference>
<dbReference type="EMBL" id="JACBZH010000001">
    <property type="protein sequence ID" value="NYH89906.1"/>
    <property type="molecule type" value="Genomic_DNA"/>
</dbReference>